<dbReference type="EMBL" id="UYJE01004205">
    <property type="protein sequence ID" value="VDI25913.1"/>
    <property type="molecule type" value="Genomic_DNA"/>
</dbReference>
<proteinExistence type="predicted"/>
<comment type="caution">
    <text evidence="2">The sequence shown here is derived from an EMBL/GenBank/DDBJ whole genome shotgun (WGS) entry which is preliminary data.</text>
</comment>
<organism evidence="2 3">
    <name type="scientific">Mytilus galloprovincialis</name>
    <name type="common">Mediterranean mussel</name>
    <dbReference type="NCBI Taxonomy" id="29158"/>
    <lineage>
        <taxon>Eukaryota</taxon>
        <taxon>Metazoa</taxon>
        <taxon>Spiralia</taxon>
        <taxon>Lophotrochozoa</taxon>
        <taxon>Mollusca</taxon>
        <taxon>Bivalvia</taxon>
        <taxon>Autobranchia</taxon>
        <taxon>Pteriomorphia</taxon>
        <taxon>Mytilida</taxon>
        <taxon>Mytiloidea</taxon>
        <taxon>Mytilidae</taxon>
        <taxon>Mytilinae</taxon>
        <taxon>Mytilus</taxon>
    </lineage>
</organism>
<feature type="compositionally biased region" description="Basic and acidic residues" evidence="1">
    <location>
        <begin position="37"/>
        <end position="60"/>
    </location>
</feature>
<protein>
    <submittedName>
        <fullName evidence="2">Uncharacterized protein</fullName>
    </submittedName>
</protein>
<evidence type="ECO:0000256" key="1">
    <source>
        <dbReference type="SAM" id="MobiDB-lite"/>
    </source>
</evidence>
<feature type="region of interest" description="Disordered" evidence="1">
    <location>
        <begin position="1"/>
        <end position="60"/>
    </location>
</feature>
<gene>
    <name evidence="2" type="ORF">MGAL_10B087016</name>
</gene>
<dbReference type="AlphaFoldDB" id="A0A8B6DY82"/>
<evidence type="ECO:0000313" key="3">
    <source>
        <dbReference type="Proteomes" id="UP000596742"/>
    </source>
</evidence>
<keyword evidence="3" id="KW-1185">Reference proteome</keyword>
<reference evidence="2" key="1">
    <citation type="submission" date="2018-11" db="EMBL/GenBank/DDBJ databases">
        <authorList>
            <person name="Alioto T."/>
            <person name="Alioto T."/>
        </authorList>
    </citation>
    <scope>NUCLEOTIDE SEQUENCE</scope>
</reference>
<accession>A0A8B6DY82</accession>
<sequence>MQGKEQVAHLIDMDAKEAVDDSPNDRESENAADESPENEHDVKDKNAISEKQEKDDERAADKILRKTENIFDEYCDKLQEEDKIVCQVLLSIQDKDDDYGDRMVVGEIPLEANAREGEISQNDDEIDCKSGAAKEKECKNEIVDGMKAVDDETNDIKAVRELQNIETKEKHGDIDGIKEVWEFEKLYGEKIGRIQRLTDEIDAEEVDRKIATIMDGEDVDGENIEKTAAFNDKQAVEILKADADIYDKNSTKNDDIVLTKAIDEVETRNFKHEKVSNKFGDNKEEFSSTDEEIKGLPEMTSKSMVCLKGKPLINDKSSCHYQPFKILIFAKKPLSFN</sequence>
<name>A0A8B6DY82_MYTGA</name>
<feature type="compositionally biased region" description="Basic and acidic residues" evidence="1">
    <location>
        <begin position="11"/>
        <end position="29"/>
    </location>
</feature>
<dbReference type="Proteomes" id="UP000596742">
    <property type="component" value="Unassembled WGS sequence"/>
</dbReference>
<evidence type="ECO:0000313" key="2">
    <source>
        <dbReference type="EMBL" id="VDI25913.1"/>
    </source>
</evidence>